<evidence type="ECO:0000256" key="1">
    <source>
        <dbReference type="PROSITE-ProRule" id="PRU00023"/>
    </source>
</evidence>
<dbReference type="PROSITE" id="PS50088">
    <property type="entry name" value="ANK_REPEAT"/>
    <property type="match status" value="1"/>
</dbReference>
<feature type="region of interest" description="Disordered" evidence="2">
    <location>
        <begin position="201"/>
        <end position="228"/>
    </location>
</feature>
<evidence type="ECO:0000313" key="4">
    <source>
        <dbReference type="Proteomes" id="UP000243876"/>
    </source>
</evidence>
<dbReference type="Gene3D" id="1.25.40.20">
    <property type="entry name" value="Ankyrin repeat-containing domain"/>
    <property type="match status" value="1"/>
</dbReference>
<proteinExistence type="predicted"/>
<keyword evidence="4" id="KW-1185">Reference proteome</keyword>
<feature type="repeat" description="ANK" evidence="1">
    <location>
        <begin position="130"/>
        <end position="162"/>
    </location>
</feature>
<dbReference type="SUPFAM" id="SSF48403">
    <property type="entry name" value="Ankyrin repeat"/>
    <property type="match status" value="1"/>
</dbReference>
<reference evidence="4" key="1">
    <citation type="submission" date="2015-02" db="EMBL/GenBank/DDBJ databases">
        <authorList>
            <person name="Gon?alves P."/>
        </authorList>
    </citation>
    <scope>NUCLEOTIDE SEQUENCE [LARGE SCALE GENOMIC DNA]</scope>
</reference>
<protein>
    <submittedName>
        <fullName evidence="3">SPOSA6832_02596-mRNA-1:cds</fullName>
    </submittedName>
</protein>
<organism evidence="3 4">
    <name type="scientific">Sporidiobolus salmonicolor</name>
    <name type="common">Yeast-like fungus</name>
    <name type="synonym">Sporobolomyces salmonicolor</name>
    <dbReference type="NCBI Taxonomy" id="5005"/>
    <lineage>
        <taxon>Eukaryota</taxon>
        <taxon>Fungi</taxon>
        <taxon>Dikarya</taxon>
        <taxon>Basidiomycota</taxon>
        <taxon>Pucciniomycotina</taxon>
        <taxon>Microbotryomycetes</taxon>
        <taxon>Sporidiobolales</taxon>
        <taxon>Sporidiobolaceae</taxon>
        <taxon>Sporobolomyces</taxon>
    </lineage>
</organism>
<dbReference type="OrthoDB" id="539213at2759"/>
<evidence type="ECO:0000256" key="2">
    <source>
        <dbReference type="SAM" id="MobiDB-lite"/>
    </source>
</evidence>
<sequence length="265" mass="29678">MPTLEDLPVELLLQIHLQSLSSALPYVSRYLHSVFASSSDFHRAHYLFLRHDRKTLSHAVKYSICSLGVIHVLEKLAHARGKKLKCPQLPRRLVKGLSRTNKAPDHARDQVDLPLITYLLDTYHASPNSKEGYPLARAVFARHLPLIRLLLEYGADPGLKDGWAVTTAIANGDEDLVRMLMEKEVEREGVDEGEVVLLKPKEAGGAAKKRRRESGGGGGKRRKIEDRCRPTQEMLETAVRAKQWGIVDYLTAKGALPNINVLKML</sequence>
<gene>
    <name evidence="3" type="primary">SPOSA6832_02596</name>
</gene>
<dbReference type="Proteomes" id="UP000243876">
    <property type="component" value="Unassembled WGS sequence"/>
</dbReference>
<evidence type="ECO:0000313" key="3">
    <source>
        <dbReference type="EMBL" id="CEQ40924.1"/>
    </source>
</evidence>
<accession>A0A0D6ELR2</accession>
<dbReference type="InterPro" id="IPR036770">
    <property type="entry name" value="Ankyrin_rpt-contain_sf"/>
</dbReference>
<dbReference type="InterPro" id="IPR002110">
    <property type="entry name" value="Ankyrin_rpt"/>
</dbReference>
<dbReference type="EMBL" id="CENE01000010">
    <property type="protein sequence ID" value="CEQ40924.1"/>
    <property type="molecule type" value="Genomic_DNA"/>
</dbReference>
<name>A0A0D6ELR2_SPOSA</name>
<dbReference type="AlphaFoldDB" id="A0A0D6ELR2"/>
<keyword evidence="1" id="KW-0040">ANK repeat</keyword>